<gene>
    <name evidence="1" type="ORF">SYV04_15640</name>
</gene>
<dbReference type="EMBL" id="JAXIVS010000005">
    <property type="protein sequence ID" value="MDY7227848.1"/>
    <property type="molecule type" value="Genomic_DNA"/>
</dbReference>
<dbReference type="InterPro" id="IPR002347">
    <property type="entry name" value="SDR_fam"/>
</dbReference>
<dbReference type="Gene3D" id="3.40.50.720">
    <property type="entry name" value="NAD(P)-binding Rossmann-like Domain"/>
    <property type="match status" value="2"/>
</dbReference>
<reference evidence="1 2" key="1">
    <citation type="submission" date="2023-12" db="EMBL/GenBank/DDBJ databases">
        <title>the genome sequence of Hyalangium sp. s54d21.</title>
        <authorList>
            <person name="Zhang X."/>
        </authorList>
    </citation>
    <scope>NUCLEOTIDE SEQUENCE [LARGE SCALE GENOMIC DNA]</scope>
    <source>
        <strain evidence="2">s54d21</strain>
    </source>
</reference>
<keyword evidence="2" id="KW-1185">Reference proteome</keyword>
<dbReference type="Pfam" id="PF13561">
    <property type="entry name" value="adh_short_C2"/>
    <property type="match status" value="1"/>
</dbReference>
<evidence type="ECO:0000313" key="1">
    <source>
        <dbReference type="EMBL" id="MDY7227848.1"/>
    </source>
</evidence>
<dbReference type="RefSeq" id="WP_321546578.1">
    <property type="nucleotide sequence ID" value="NZ_JAXIVS010000005.1"/>
</dbReference>
<name>A0ABU5H4V1_9BACT</name>
<organism evidence="1 2">
    <name type="scientific">Hyalangium rubrum</name>
    <dbReference type="NCBI Taxonomy" id="3103134"/>
    <lineage>
        <taxon>Bacteria</taxon>
        <taxon>Pseudomonadati</taxon>
        <taxon>Myxococcota</taxon>
        <taxon>Myxococcia</taxon>
        <taxon>Myxococcales</taxon>
        <taxon>Cystobacterineae</taxon>
        <taxon>Archangiaceae</taxon>
        <taxon>Hyalangium</taxon>
    </lineage>
</organism>
<dbReference type="InterPro" id="IPR051468">
    <property type="entry name" value="Fungal_SecMetab_SDRs"/>
</dbReference>
<sequence length="523" mass="58551">MKDEETTQTPPAALPPATLSLDEVRRCTQLLAAVAENRFLLASLPEDDRNALLAYASRVVHPDRDTKSRLAKALRRERKQAKRTHDRDIRATTEIRSLRRAPVFTVPQLPPPPPSEGPERILEVPRNCYVCKAEYRKLHFFYDSMCTPCADFNYAKRTQRTQLSGKVALITGARVKIGYQASLMLLRSGAQVIATTRFPKDAAQRYTREPDFAEWSHRLHIHGLDLRHAPSVELFARHLEQTHHRLDILINNAAQTVRRPPGFYAHLLDGELRPFHELPAEVRPLLAGHEACIAAVQPALGEGGGDASRLVPTWRSSDPALGIHSSAALSLLPYALEQEGDTQALFPQGRLDADLQQVDLRQMNSWRMKLAEVSTAEMLEVHLVNAVAPFILCGKLKPLMMRDRSKPGHIVNVSAMEGSFSRGTKTDKHPHTNMAKAALNMMTLTSAPDYARDGIFMNAVDTGWVTDEDPAMHAERKVKELDFQPPLDIVDGAARVVDPVISAEDTGDFVWGNFFKDYRHTSW</sequence>
<dbReference type="Pfam" id="PF00106">
    <property type="entry name" value="adh_short"/>
    <property type="match status" value="1"/>
</dbReference>
<dbReference type="PANTHER" id="PTHR43544:SF2">
    <property type="entry name" value="OXIDOREDUCTASE"/>
    <property type="match status" value="1"/>
</dbReference>
<dbReference type="SUPFAM" id="SSF51735">
    <property type="entry name" value="NAD(P)-binding Rossmann-fold domains"/>
    <property type="match status" value="1"/>
</dbReference>
<protein>
    <submittedName>
        <fullName evidence="1">SDR family oxidoreductase</fullName>
    </submittedName>
</protein>
<evidence type="ECO:0000313" key="2">
    <source>
        <dbReference type="Proteomes" id="UP001291309"/>
    </source>
</evidence>
<comment type="caution">
    <text evidence="1">The sequence shown here is derived from an EMBL/GenBank/DDBJ whole genome shotgun (WGS) entry which is preliminary data.</text>
</comment>
<dbReference type="InterPro" id="IPR036291">
    <property type="entry name" value="NAD(P)-bd_dom_sf"/>
</dbReference>
<dbReference type="Proteomes" id="UP001291309">
    <property type="component" value="Unassembled WGS sequence"/>
</dbReference>
<proteinExistence type="predicted"/>
<accession>A0ABU5H4V1</accession>
<dbReference type="PANTHER" id="PTHR43544">
    <property type="entry name" value="SHORT-CHAIN DEHYDROGENASE/REDUCTASE"/>
    <property type="match status" value="1"/>
</dbReference>